<dbReference type="RefSeq" id="WP_067959087.1">
    <property type="nucleotide sequence ID" value="NZ_CP015005.1"/>
</dbReference>
<gene>
    <name evidence="1" type="ORF">AA2016_2292</name>
    <name evidence="2" type="ORF">FHS67_002116</name>
</gene>
<accession>A0AAC9AQX5</accession>
<proteinExistence type="predicted"/>
<evidence type="ECO:0000313" key="3">
    <source>
        <dbReference type="Proteomes" id="UP000075755"/>
    </source>
</evidence>
<evidence type="ECO:0000313" key="1">
    <source>
        <dbReference type="EMBL" id="AMS41220.1"/>
    </source>
</evidence>
<reference evidence="2 4" key="2">
    <citation type="submission" date="2020-08" db="EMBL/GenBank/DDBJ databases">
        <title>Genomic Encyclopedia of Type Strains, Phase IV (KMG-IV): sequencing the most valuable type-strain genomes for metagenomic binning, comparative biology and taxonomic classification.</title>
        <authorList>
            <person name="Goeker M."/>
        </authorList>
    </citation>
    <scope>NUCLEOTIDE SEQUENCE [LARGE SCALE GENOMIC DNA]</scope>
    <source>
        <strain evidence="2 4">DSM 10368</strain>
    </source>
</reference>
<reference evidence="1 3" key="1">
    <citation type="submission" date="2016-03" db="EMBL/GenBank/DDBJ databases">
        <title>Complete genome of Aminobacter aminovorans KCTC 2477.</title>
        <authorList>
            <person name="Kim K.M."/>
        </authorList>
    </citation>
    <scope>NUCLEOTIDE SEQUENCE [LARGE SCALE GENOMIC DNA]</scope>
    <source>
        <strain evidence="1 3">KCTC 2477</strain>
    </source>
</reference>
<dbReference type="EMBL" id="CP015005">
    <property type="protein sequence ID" value="AMS41220.1"/>
    <property type="molecule type" value="Genomic_DNA"/>
</dbReference>
<dbReference type="KEGG" id="aak:AA2016_2292"/>
<dbReference type="Proteomes" id="UP000577697">
    <property type="component" value="Unassembled WGS sequence"/>
</dbReference>
<dbReference type="EMBL" id="JACICB010000007">
    <property type="protein sequence ID" value="MBB3705797.1"/>
    <property type="molecule type" value="Genomic_DNA"/>
</dbReference>
<protein>
    <submittedName>
        <fullName evidence="1">Uncharacterized protein</fullName>
    </submittedName>
</protein>
<keyword evidence="4" id="KW-1185">Reference proteome</keyword>
<dbReference type="Proteomes" id="UP000075755">
    <property type="component" value="Chromosome"/>
</dbReference>
<dbReference type="AlphaFoldDB" id="A0AAC9AQX5"/>
<evidence type="ECO:0000313" key="4">
    <source>
        <dbReference type="Proteomes" id="UP000577697"/>
    </source>
</evidence>
<sequence length="122" mass="13739">MADGIDMLRIGDAPPGSTPFYRAPDGLHFDGQNGRVIDYGHTFDRARGYRVFFKFADSNASNTWDPESLLQWCQELEPVDAGQRHLKMTAGRLARQCVVMNREWERLGKPVDGISTEPQGRA</sequence>
<evidence type="ECO:0000313" key="2">
    <source>
        <dbReference type="EMBL" id="MBB3705797.1"/>
    </source>
</evidence>
<organism evidence="1 3">
    <name type="scientific">Aminobacter aminovorans</name>
    <name type="common">Chelatobacter heintzii</name>
    <dbReference type="NCBI Taxonomy" id="83263"/>
    <lineage>
        <taxon>Bacteria</taxon>
        <taxon>Pseudomonadati</taxon>
        <taxon>Pseudomonadota</taxon>
        <taxon>Alphaproteobacteria</taxon>
        <taxon>Hyphomicrobiales</taxon>
        <taxon>Phyllobacteriaceae</taxon>
        <taxon>Aminobacter</taxon>
    </lineage>
</organism>
<name>A0AAC9AQX5_AMIAI</name>